<name>A0ABV7GES1_9GAMM</name>
<dbReference type="PANTHER" id="PTHR44186:SF1">
    <property type="entry name" value="BARDET-BIEDL SYNDROME 4 PROTEIN"/>
    <property type="match status" value="1"/>
</dbReference>
<keyword evidence="2" id="KW-0802">TPR repeat</keyword>
<gene>
    <name evidence="4" type="ORF">ACFOE0_07140</name>
</gene>
<keyword evidence="5" id="KW-1185">Reference proteome</keyword>
<accession>A0ABV7GES1</accession>
<keyword evidence="3" id="KW-0732">Signal</keyword>
<feature type="chain" id="PRO_5046791195" description="Tetratricopeptide repeat protein" evidence="3">
    <location>
        <begin position="22"/>
        <end position="418"/>
    </location>
</feature>
<dbReference type="SMART" id="SM00028">
    <property type="entry name" value="TPR"/>
    <property type="match status" value="3"/>
</dbReference>
<proteinExistence type="predicted"/>
<sequence length="418" mass="47031">MRKVNKLAAAMLLSLSGGALVASPAALAAKGDCPIDKRKSQAVGQSSAKKVQRSFQAYQEGNLDEAIAILLEANPKDKFDKAYIARMLGNFYAEKGQMDTSLKYLKQAVDANVLGGGDHGQTMRLYADILVGEKQFKEAVGYYYKWMEFTCKTEDAQVYRRISVSHSQLKEWDDSLKTADKAIEYSDKPDKGLYQLKLTAYFNKKQYKNAIGVLETMVKLFPADKTLWVQLAQFYLLVEDYKNAMVTYDLAYKMQALTTEANLKRLPQLMAQQGTPYQAAKIFEKHMKSGQIEKNKANVEQLARFFHQAKEMKTAANLYGEAADFDNDGDMYLKQGRLLALEQDFRPAIAALKKALDAGVKNKGEVDFELGLAYIGLKQYKSAHTYMKRAANDSKTARNAKSYISYLKEKARINNITL</sequence>
<dbReference type="Pfam" id="PF13181">
    <property type="entry name" value="TPR_8"/>
    <property type="match status" value="1"/>
</dbReference>
<keyword evidence="1" id="KW-0677">Repeat</keyword>
<dbReference type="PANTHER" id="PTHR44186">
    <property type="match status" value="1"/>
</dbReference>
<dbReference type="Pfam" id="PF09295">
    <property type="entry name" value="ChAPs"/>
    <property type="match status" value="1"/>
</dbReference>
<dbReference type="RefSeq" id="WP_248934848.1">
    <property type="nucleotide sequence ID" value="NZ_JAKILF010000002.1"/>
</dbReference>
<dbReference type="EMBL" id="JBHRTD010000006">
    <property type="protein sequence ID" value="MFC3137966.1"/>
    <property type="molecule type" value="Genomic_DNA"/>
</dbReference>
<reference evidence="5" key="1">
    <citation type="journal article" date="2019" name="Int. J. Syst. Evol. Microbiol.">
        <title>The Global Catalogue of Microorganisms (GCM) 10K type strain sequencing project: providing services to taxonomists for standard genome sequencing and annotation.</title>
        <authorList>
            <consortium name="The Broad Institute Genomics Platform"/>
            <consortium name="The Broad Institute Genome Sequencing Center for Infectious Disease"/>
            <person name="Wu L."/>
            <person name="Ma J."/>
        </authorList>
    </citation>
    <scope>NUCLEOTIDE SEQUENCE [LARGE SCALE GENOMIC DNA]</scope>
    <source>
        <strain evidence="5">KCTC 52277</strain>
    </source>
</reference>
<organism evidence="4 5">
    <name type="scientific">Shewanella submarina</name>
    <dbReference type="NCBI Taxonomy" id="2016376"/>
    <lineage>
        <taxon>Bacteria</taxon>
        <taxon>Pseudomonadati</taxon>
        <taxon>Pseudomonadota</taxon>
        <taxon>Gammaproteobacteria</taxon>
        <taxon>Alteromonadales</taxon>
        <taxon>Shewanellaceae</taxon>
        <taxon>Shewanella</taxon>
    </lineage>
</organism>
<dbReference type="InterPro" id="IPR015374">
    <property type="entry name" value="ChAPs"/>
</dbReference>
<dbReference type="Proteomes" id="UP001595621">
    <property type="component" value="Unassembled WGS sequence"/>
</dbReference>
<dbReference type="InterPro" id="IPR019734">
    <property type="entry name" value="TPR_rpt"/>
</dbReference>
<dbReference type="SUPFAM" id="SSF48452">
    <property type="entry name" value="TPR-like"/>
    <property type="match status" value="1"/>
</dbReference>
<evidence type="ECO:0000313" key="4">
    <source>
        <dbReference type="EMBL" id="MFC3137966.1"/>
    </source>
</evidence>
<dbReference type="SUPFAM" id="SSF81901">
    <property type="entry name" value="HCP-like"/>
    <property type="match status" value="1"/>
</dbReference>
<evidence type="ECO:0000256" key="1">
    <source>
        <dbReference type="ARBA" id="ARBA00022737"/>
    </source>
</evidence>
<dbReference type="Gene3D" id="1.25.40.10">
    <property type="entry name" value="Tetratricopeptide repeat domain"/>
    <property type="match status" value="2"/>
</dbReference>
<dbReference type="InterPro" id="IPR011990">
    <property type="entry name" value="TPR-like_helical_dom_sf"/>
</dbReference>
<evidence type="ECO:0000256" key="2">
    <source>
        <dbReference type="ARBA" id="ARBA00022803"/>
    </source>
</evidence>
<feature type="signal peptide" evidence="3">
    <location>
        <begin position="1"/>
        <end position="21"/>
    </location>
</feature>
<comment type="caution">
    <text evidence="4">The sequence shown here is derived from an EMBL/GenBank/DDBJ whole genome shotgun (WGS) entry which is preliminary data.</text>
</comment>
<evidence type="ECO:0000256" key="3">
    <source>
        <dbReference type="SAM" id="SignalP"/>
    </source>
</evidence>
<evidence type="ECO:0008006" key="6">
    <source>
        <dbReference type="Google" id="ProtNLM"/>
    </source>
</evidence>
<evidence type="ECO:0000313" key="5">
    <source>
        <dbReference type="Proteomes" id="UP001595621"/>
    </source>
</evidence>
<protein>
    <recommendedName>
        <fullName evidence="6">Tetratricopeptide repeat protein</fullName>
    </recommendedName>
</protein>